<dbReference type="RefSeq" id="WP_272743322.1">
    <property type="nucleotide sequence ID" value="NZ_JAQQKV010000001.1"/>
</dbReference>
<dbReference type="InterPro" id="IPR010767">
    <property type="entry name" value="Phage_CGC-2007_Cje0229"/>
</dbReference>
<sequence>MPEPITTTVYVPVVVAPPPPPSSLTPQPIMLFNMTKQGRKLFVLNDEFPYCDAVTGKVVVVPKWYVTDFASVPWYGQGVVNPQGPTARAAIIHDWLYTVGEKGKRQEADDIFYRAMKKFGVSDFEAGIAYNAVRAGGERGYGLADDWMFIDPTRPLAKQPAPFGKPRTGATKIMPKCIGFETLIAGGWKAYPVARASYAVPQMPTAAPAGTPKKP</sequence>
<dbReference type="EMBL" id="JAQQKV010000001">
    <property type="protein sequence ID" value="MDC7675013.1"/>
    <property type="molecule type" value="Genomic_DNA"/>
</dbReference>
<evidence type="ECO:0000313" key="1">
    <source>
        <dbReference type="EMBL" id="MDC7675013.1"/>
    </source>
</evidence>
<accession>A0ABT5HFI2</accession>
<comment type="caution">
    <text evidence="1">The sequence shown here is derived from an EMBL/GenBank/DDBJ whole genome shotgun (WGS) entry which is preliminary data.</text>
</comment>
<evidence type="ECO:0000313" key="2">
    <source>
        <dbReference type="Proteomes" id="UP001218579"/>
    </source>
</evidence>
<name>A0ABT5HFI2_9CAUL</name>
<protein>
    <submittedName>
        <fullName evidence="1">DUF1353 domain-containing protein</fullName>
    </submittedName>
</protein>
<reference evidence="1 2" key="1">
    <citation type="submission" date="2023-01" db="EMBL/GenBank/DDBJ databases">
        <title>Novel species of the genus Asticcacaulis isolated from rivers.</title>
        <authorList>
            <person name="Lu H."/>
        </authorList>
    </citation>
    <scope>NUCLEOTIDE SEQUENCE [LARGE SCALE GENOMIC DNA]</scope>
    <source>
        <strain evidence="1 2">LKC15W</strain>
    </source>
</reference>
<dbReference type="Proteomes" id="UP001218579">
    <property type="component" value="Unassembled WGS sequence"/>
</dbReference>
<keyword evidence="2" id="KW-1185">Reference proteome</keyword>
<organism evidence="1 2">
    <name type="scientific">Asticcacaulis machinosus</name>
    <dbReference type="NCBI Taxonomy" id="2984211"/>
    <lineage>
        <taxon>Bacteria</taxon>
        <taxon>Pseudomonadati</taxon>
        <taxon>Pseudomonadota</taxon>
        <taxon>Alphaproteobacteria</taxon>
        <taxon>Caulobacterales</taxon>
        <taxon>Caulobacteraceae</taxon>
        <taxon>Asticcacaulis</taxon>
    </lineage>
</organism>
<proteinExistence type="predicted"/>
<dbReference type="Pfam" id="PF07087">
    <property type="entry name" value="DUF1353"/>
    <property type="match status" value="1"/>
</dbReference>
<gene>
    <name evidence="1" type="ORF">PQU98_02655</name>
</gene>